<dbReference type="FunFam" id="3.60.21.10:FF:000082">
    <property type="entry name" value="Endopolyphosphatase"/>
    <property type="match status" value="1"/>
</dbReference>
<evidence type="ECO:0000256" key="8">
    <source>
        <dbReference type="ARBA" id="ARBA00022968"/>
    </source>
</evidence>
<name>A0A3E2HRW9_SCYLI</name>
<dbReference type="GO" id="GO:0004309">
    <property type="term" value="F:exopolyphosphatase activity"/>
    <property type="evidence" value="ECO:0007669"/>
    <property type="project" value="TreeGrafter"/>
</dbReference>
<evidence type="ECO:0000259" key="14">
    <source>
        <dbReference type="Pfam" id="PF00149"/>
    </source>
</evidence>
<evidence type="ECO:0000256" key="6">
    <source>
        <dbReference type="ARBA" id="ARBA00022692"/>
    </source>
</evidence>
<dbReference type="InterPro" id="IPR004843">
    <property type="entry name" value="Calcineurin-like_PHP"/>
</dbReference>
<evidence type="ECO:0000256" key="9">
    <source>
        <dbReference type="ARBA" id="ARBA00022989"/>
    </source>
</evidence>
<feature type="compositionally biased region" description="Acidic residues" evidence="12">
    <location>
        <begin position="483"/>
        <end position="495"/>
    </location>
</feature>
<reference evidence="15 16" key="1">
    <citation type="submission" date="2018-05" db="EMBL/GenBank/DDBJ databases">
        <title>Draft genome sequence of Scytalidium lignicola DSM 105466, a ubiquitous saprotrophic fungus.</title>
        <authorList>
            <person name="Buettner E."/>
            <person name="Gebauer A.M."/>
            <person name="Hofrichter M."/>
            <person name="Liers C."/>
            <person name="Kellner H."/>
        </authorList>
    </citation>
    <scope>NUCLEOTIDE SEQUENCE [LARGE SCALE GENOMIC DNA]</scope>
    <source>
        <strain evidence="15 16">DSM 105466</strain>
    </source>
</reference>
<dbReference type="EMBL" id="NCSJ02000003">
    <property type="protein sequence ID" value="RFU36042.1"/>
    <property type="molecule type" value="Genomic_DNA"/>
</dbReference>
<keyword evidence="7" id="KW-0378">Hydrolase</keyword>
<dbReference type="Pfam" id="PF00149">
    <property type="entry name" value="Metallophos"/>
    <property type="match status" value="1"/>
</dbReference>
<comment type="caution">
    <text evidence="15">The sequence shown here is derived from an EMBL/GenBank/DDBJ whole genome shotgun (WGS) entry which is preliminary data.</text>
</comment>
<dbReference type="STRING" id="5539.A0A3E2HRW9"/>
<keyword evidence="13" id="KW-0732">Signal</keyword>
<evidence type="ECO:0000256" key="4">
    <source>
        <dbReference type="ARBA" id="ARBA00014458"/>
    </source>
</evidence>
<dbReference type="GO" id="GO:0005774">
    <property type="term" value="C:vacuolar membrane"/>
    <property type="evidence" value="ECO:0007669"/>
    <property type="project" value="UniProtKB-SubCell"/>
</dbReference>
<evidence type="ECO:0000313" key="15">
    <source>
        <dbReference type="EMBL" id="RFU36042.1"/>
    </source>
</evidence>
<dbReference type="AlphaFoldDB" id="A0A3E2HRW9"/>
<dbReference type="Gene3D" id="3.60.21.10">
    <property type="match status" value="1"/>
</dbReference>
<keyword evidence="11" id="KW-0325">Glycoprotein</keyword>
<dbReference type="PANTHER" id="PTHR10340">
    <property type="entry name" value="SPHINGOMYELIN PHOSPHODIESTERASE"/>
    <property type="match status" value="1"/>
</dbReference>
<dbReference type="InterPro" id="IPR012358">
    <property type="entry name" value="EndopolyPtase_N1"/>
</dbReference>
<keyword evidence="10" id="KW-0472">Membrane</keyword>
<feature type="region of interest" description="Disordered" evidence="12">
    <location>
        <begin position="376"/>
        <end position="420"/>
    </location>
</feature>
<dbReference type="GO" id="GO:0000298">
    <property type="term" value="F:endopolyphosphatase activity"/>
    <property type="evidence" value="ECO:0007669"/>
    <property type="project" value="UniProtKB-EC"/>
</dbReference>
<dbReference type="OrthoDB" id="348678at2759"/>
<keyword evidence="6" id="KW-0812">Transmembrane</keyword>
<feature type="signal peptide" evidence="13">
    <location>
        <begin position="1"/>
        <end position="18"/>
    </location>
</feature>
<accession>A0A3E2HRW9</accession>
<evidence type="ECO:0000256" key="11">
    <source>
        <dbReference type="ARBA" id="ARBA00023180"/>
    </source>
</evidence>
<keyword evidence="8" id="KW-0735">Signal-anchor</keyword>
<feature type="compositionally biased region" description="Basic residues" evidence="12">
    <location>
        <begin position="505"/>
        <end position="519"/>
    </location>
</feature>
<dbReference type="CDD" id="cd00842">
    <property type="entry name" value="MPP_ASMase"/>
    <property type="match status" value="1"/>
</dbReference>
<evidence type="ECO:0000313" key="16">
    <source>
        <dbReference type="Proteomes" id="UP000258309"/>
    </source>
</evidence>
<evidence type="ECO:0000256" key="7">
    <source>
        <dbReference type="ARBA" id="ARBA00022801"/>
    </source>
</evidence>
<feature type="region of interest" description="Disordered" evidence="12">
    <location>
        <begin position="481"/>
        <end position="543"/>
    </location>
</feature>
<feature type="compositionally biased region" description="Acidic residues" evidence="12">
    <location>
        <begin position="376"/>
        <end position="386"/>
    </location>
</feature>
<feature type="compositionally biased region" description="Basic residues" evidence="12">
    <location>
        <begin position="391"/>
        <end position="412"/>
    </location>
</feature>
<evidence type="ECO:0000256" key="1">
    <source>
        <dbReference type="ARBA" id="ARBA00004576"/>
    </source>
</evidence>
<keyword evidence="16" id="KW-1185">Reference proteome</keyword>
<evidence type="ECO:0000256" key="10">
    <source>
        <dbReference type="ARBA" id="ARBA00023136"/>
    </source>
</evidence>
<sequence>MRSWRILIVASLLQTLVASPIDPGGQQLLSLSDQQPVAVEAKSRKLNGRFLHITDTHPDQFYKRHSSADDACHSGSGNAGTYGSETSDCDSPYALVNATFKWIEENLKDSIDFIIWTGDSARHDRDENFPRVEKEVLAENRFVVDKFVQVFGKDSKGGSEAEFEIPIISTFGNNDILPHNILLSGPNKWFKTYTNIWGKLIPEEQRHGFERGGWYYVEAIPNKLAVFSLNTLYFFSNNAGTDGCGLKSEPGYEHMEWLRVQLEFMRQRGMKVILIGHVPPARTDSKKLWDETCWQKYTLWLQRYRDVVIGGFYGHMNIDHFMFQDTEDIKLKSLEGSEADLRVAMEDEITLQSADDYLEELRQDWSKLPKSALELDEMKEENDSSMEEMTKKRKKGKGGKKGKKGGKGKKSKTGGPWGERYQVSIVGPSVVPNYFPTLRVIEYNITGLDTTALWSNTPSTGNGPHEVDFLSDEGEMQQYLRDENEDESVQDDDTPGNDKDTDSQKKKKKKKHGKHKKKPKNPDLKLPEPPSKTSPPGPGYSPQTLTLLGYTQYYANLTHINNEGRHKGKHAKDKPKEFKFEVEYDTFTDEVYKLKDMTVKSYLQLAYRMGQEEPLNGDEVLIQESDERDDNDEEEYEMEILGLDELEVNNDDMHEQKKKDRSREQEHEKNKVWLQFYNRAFVGTIEDARLAKSTPAESTAPIDLHDGEL</sequence>
<dbReference type="OMA" id="WAERYSV"/>
<dbReference type="GO" id="GO:0000324">
    <property type="term" value="C:fungal-type vacuole"/>
    <property type="evidence" value="ECO:0007669"/>
    <property type="project" value="TreeGrafter"/>
</dbReference>
<keyword evidence="9" id="KW-1133">Transmembrane helix</keyword>
<comment type="subcellular location">
    <subcellularLocation>
        <location evidence="1">Vacuole membrane</location>
        <topology evidence="1">Single-pass type II membrane protein</topology>
    </subcellularLocation>
</comment>
<protein>
    <recommendedName>
        <fullName evidence="4">Endopolyphosphatase</fullName>
        <ecNumber evidence="3">3.6.1.10</ecNumber>
    </recommendedName>
</protein>
<feature type="chain" id="PRO_5017725658" description="Endopolyphosphatase" evidence="13">
    <location>
        <begin position="19"/>
        <end position="709"/>
    </location>
</feature>
<gene>
    <name evidence="15" type="ORF">B7463_g355</name>
</gene>
<feature type="compositionally biased region" description="Pro residues" evidence="12">
    <location>
        <begin position="527"/>
        <end position="539"/>
    </location>
</feature>
<proteinExistence type="inferred from homology"/>
<organism evidence="15 16">
    <name type="scientific">Scytalidium lignicola</name>
    <name type="common">Hyphomycete</name>
    <dbReference type="NCBI Taxonomy" id="5539"/>
    <lineage>
        <taxon>Eukaryota</taxon>
        <taxon>Fungi</taxon>
        <taxon>Dikarya</taxon>
        <taxon>Ascomycota</taxon>
        <taxon>Pezizomycotina</taxon>
        <taxon>Leotiomycetes</taxon>
        <taxon>Leotiomycetes incertae sedis</taxon>
        <taxon>Scytalidium</taxon>
    </lineage>
</organism>
<dbReference type="InterPro" id="IPR041805">
    <property type="entry name" value="ASMase/PPN1_MPP"/>
</dbReference>
<feature type="non-terminal residue" evidence="15">
    <location>
        <position position="1"/>
    </location>
</feature>
<evidence type="ECO:0000256" key="12">
    <source>
        <dbReference type="SAM" id="MobiDB-lite"/>
    </source>
</evidence>
<dbReference type="PIRSF" id="PIRSF027093">
    <property type="entry name" value="EndopolyPtase_N1"/>
    <property type="match status" value="1"/>
</dbReference>
<dbReference type="GO" id="GO:0006798">
    <property type="term" value="P:polyphosphate catabolic process"/>
    <property type="evidence" value="ECO:0007669"/>
    <property type="project" value="TreeGrafter"/>
</dbReference>
<dbReference type="PANTHER" id="PTHR10340:SF55">
    <property type="entry name" value="ENDOPOLYPHOSPHATASE"/>
    <property type="match status" value="1"/>
</dbReference>
<dbReference type="InterPro" id="IPR029052">
    <property type="entry name" value="Metallo-depent_PP-like"/>
</dbReference>
<dbReference type="SUPFAM" id="SSF56300">
    <property type="entry name" value="Metallo-dependent phosphatases"/>
    <property type="match status" value="1"/>
</dbReference>
<dbReference type="Proteomes" id="UP000258309">
    <property type="component" value="Unassembled WGS sequence"/>
</dbReference>
<evidence type="ECO:0000256" key="13">
    <source>
        <dbReference type="SAM" id="SignalP"/>
    </source>
</evidence>
<evidence type="ECO:0000256" key="2">
    <source>
        <dbReference type="ARBA" id="ARBA00010399"/>
    </source>
</evidence>
<dbReference type="EC" id="3.6.1.10" evidence="3"/>
<comment type="similarity">
    <text evidence="2">Belongs to the endopolyphosphatase PPN1 family.</text>
</comment>
<dbReference type="GO" id="GO:0008081">
    <property type="term" value="F:phosphoric diester hydrolase activity"/>
    <property type="evidence" value="ECO:0007669"/>
    <property type="project" value="TreeGrafter"/>
</dbReference>
<feature type="domain" description="Calcineurin-like phosphoesterase" evidence="14">
    <location>
        <begin position="49"/>
        <end position="311"/>
    </location>
</feature>
<feature type="non-terminal residue" evidence="15">
    <location>
        <position position="709"/>
    </location>
</feature>
<evidence type="ECO:0000256" key="3">
    <source>
        <dbReference type="ARBA" id="ARBA00012459"/>
    </source>
</evidence>
<keyword evidence="5" id="KW-0926">Vacuole</keyword>
<evidence type="ECO:0000256" key="5">
    <source>
        <dbReference type="ARBA" id="ARBA00022554"/>
    </source>
</evidence>